<proteinExistence type="predicted"/>
<comment type="caution">
    <text evidence="2">The sequence shown here is derived from an EMBL/GenBank/DDBJ whole genome shotgun (WGS) entry which is preliminary data.</text>
</comment>
<organism evidence="2 3">
    <name type="scientific">Roseibium sediminicola</name>
    <dbReference type="NCBI Taxonomy" id="2933272"/>
    <lineage>
        <taxon>Bacteria</taxon>
        <taxon>Pseudomonadati</taxon>
        <taxon>Pseudomonadota</taxon>
        <taxon>Alphaproteobacteria</taxon>
        <taxon>Hyphomicrobiales</taxon>
        <taxon>Stappiaceae</taxon>
        <taxon>Roseibium</taxon>
    </lineage>
</organism>
<feature type="chain" id="PRO_5047096363" evidence="1">
    <location>
        <begin position="33"/>
        <end position="165"/>
    </location>
</feature>
<gene>
    <name evidence="2" type="ORF">M0H32_07515</name>
</gene>
<dbReference type="InterPro" id="IPR038695">
    <property type="entry name" value="Saro_0823-like_sf"/>
</dbReference>
<evidence type="ECO:0000256" key="1">
    <source>
        <dbReference type="SAM" id="SignalP"/>
    </source>
</evidence>
<dbReference type="InterPro" id="IPR003795">
    <property type="entry name" value="DUF192"/>
</dbReference>
<dbReference type="PANTHER" id="PTHR37953:SF1">
    <property type="entry name" value="UPF0127 PROTEIN MJ1496"/>
    <property type="match status" value="1"/>
</dbReference>
<reference evidence="2" key="1">
    <citation type="submission" date="2022-04" db="EMBL/GenBank/DDBJ databases">
        <title>Roseibium sp. CAU 1639 isolated from mud.</title>
        <authorList>
            <person name="Kim W."/>
        </authorList>
    </citation>
    <scope>NUCLEOTIDE SEQUENCE</scope>
    <source>
        <strain evidence="2">CAU 1639</strain>
    </source>
</reference>
<dbReference type="Proteomes" id="UP001431221">
    <property type="component" value="Unassembled WGS sequence"/>
</dbReference>
<dbReference type="RefSeq" id="WP_248152774.1">
    <property type="nucleotide sequence ID" value="NZ_JALNMJ010000004.1"/>
</dbReference>
<name>A0ABT0GRE9_9HYPH</name>
<dbReference type="Gene3D" id="2.60.120.1140">
    <property type="entry name" value="Protein of unknown function DUF192"/>
    <property type="match status" value="1"/>
</dbReference>
<protein>
    <submittedName>
        <fullName evidence="2">DUF192 domain-containing protein</fullName>
    </submittedName>
</protein>
<keyword evidence="3" id="KW-1185">Reference proteome</keyword>
<dbReference type="PANTHER" id="PTHR37953">
    <property type="entry name" value="UPF0127 PROTEIN MJ1496"/>
    <property type="match status" value="1"/>
</dbReference>
<keyword evidence="1" id="KW-0732">Signal</keyword>
<dbReference type="EMBL" id="JALNMJ010000004">
    <property type="protein sequence ID" value="MCK7612002.1"/>
    <property type="molecule type" value="Genomic_DNA"/>
</dbReference>
<evidence type="ECO:0000313" key="2">
    <source>
        <dbReference type="EMBL" id="MCK7612002.1"/>
    </source>
</evidence>
<dbReference type="Pfam" id="PF02643">
    <property type="entry name" value="DUF192"/>
    <property type="match status" value="1"/>
</dbReference>
<sequence>MRFQNFNSHLPRLAAFVGLVLLLAAPVAPGFADESQKGLPVETLFVFSGDTEHRFEVEIAATDRQRSMGLMFREEMPADHGMLFLFEGEGQRYFWMKNTPLPLDIIYIGANGKIVSIAADTEPFSLDAIPSDGPAQYVLEVNAGIAKKLGITAGDRVESPSMGAE</sequence>
<feature type="signal peptide" evidence="1">
    <location>
        <begin position="1"/>
        <end position="32"/>
    </location>
</feature>
<evidence type="ECO:0000313" key="3">
    <source>
        <dbReference type="Proteomes" id="UP001431221"/>
    </source>
</evidence>
<accession>A0ABT0GRE9</accession>